<sequence length="347" mass="38353">MSRKRRNTSSPEPDDLPSPKRQDSRDGRNDWDDSDEDLDETPHVGEYTGQVGAFPGLGGEDDELFYGPAADGIDYLRMVRSEAKGVPHILAAPKEKLADIHTVAEEGGYYYDGAYTGVTKASVASPTAFPRAQQYYYDSLLTQFRLVQATMRCTPPLSSIEELASSQFISFPASTRKARSQWDAHMRACDPHPVQVACFDAETVLELVKFLRMRLNHFLFSKDGSLTGRIGAWAWAILGKCRDRGELSSDDIGELRALAQRALQILQKQVDGAALDESLWSEDGDAHEEVTQGPDDEIRTVEAGGSSHMDGLTKMTLDMIVTVVGEVYGQRDLLDLRTNWDEASGVV</sequence>
<dbReference type="Proteomes" id="UP000053328">
    <property type="component" value="Unassembled WGS sequence"/>
</dbReference>
<proteinExistence type="inferred from homology"/>
<dbReference type="GeneID" id="27335068"/>
<accession>A0A0D2B1I4</accession>
<dbReference type="VEuPathDB" id="FungiDB:PV08_07985"/>
<protein>
    <submittedName>
        <fullName evidence="3">Uncharacterized protein</fullName>
    </submittedName>
</protein>
<dbReference type="RefSeq" id="XP_016233014.1">
    <property type="nucleotide sequence ID" value="XM_016382311.1"/>
</dbReference>
<feature type="region of interest" description="Disordered" evidence="2">
    <location>
        <begin position="1"/>
        <end position="53"/>
    </location>
</feature>
<dbReference type="EMBL" id="KN847497">
    <property type="protein sequence ID" value="KIW12798.1"/>
    <property type="molecule type" value="Genomic_DNA"/>
</dbReference>
<feature type="compositionally biased region" description="Basic and acidic residues" evidence="2">
    <location>
        <begin position="17"/>
        <end position="31"/>
    </location>
</feature>
<dbReference type="GO" id="GO:0005634">
    <property type="term" value="C:nucleus"/>
    <property type="evidence" value="ECO:0007669"/>
    <property type="project" value="TreeGrafter"/>
</dbReference>
<dbReference type="Gene3D" id="1.20.58.1070">
    <property type="match status" value="1"/>
</dbReference>
<feature type="region of interest" description="Disordered" evidence="2">
    <location>
        <begin position="284"/>
        <end position="305"/>
    </location>
</feature>
<keyword evidence="4" id="KW-1185">Reference proteome</keyword>
<evidence type="ECO:0000313" key="4">
    <source>
        <dbReference type="Proteomes" id="UP000053328"/>
    </source>
</evidence>
<evidence type="ECO:0000256" key="2">
    <source>
        <dbReference type="SAM" id="MobiDB-lite"/>
    </source>
</evidence>
<dbReference type="OrthoDB" id="428895at2759"/>
<dbReference type="GO" id="GO:0000387">
    <property type="term" value="P:spliceosomal snRNP assembly"/>
    <property type="evidence" value="ECO:0007669"/>
    <property type="project" value="InterPro"/>
</dbReference>
<evidence type="ECO:0000313" key="3">
    <source>
        <dbReference type="EMBL" id="KIW12798.1"/>
    </source>
</evidence>
<dbReference type="Pfam" id="PF04938">
    <property type="entry name" value="SIP1"/>
    <property type="match status" value="1"/>
</dbReference>
<comment type="similarity">
    <text evidence="1">Belongs to the gemin-2 family.</text>
</comment>
<name>A0A0D2B1I4_9EURO</name>
<evidence type="ECO:0000256" key="1">
    <source>
        <dbReference type="ARBA" id="ARBA00025758"/>
    </source>
</evidence>
<dbReference type="InterPro" id="IPR035426">
    <property type="entry name" value="Gemin2/Brr1"/>
</dbReference>
<dbReference type="GO" id="GO:0032797">
    <property type="term" value="C:SMN complex"/>
    <property type="evidence" value="ECO:0007669"/>
    <property type="project" value="TreeGrafter"/>
</dbReference>
<organism evidence="3 4">
    <name type="scientific">Exophiala spinifera</name>
    <dbReference type="NCBI Taxonomy" id="91928"/>
    <lineage>
        <taxon>Eukaryota</taxon>
        <taxon>Fungi</taxon>
        <taxon>Dikarya</taxon>
        <taxon>Ascomycota</taxon>
        <taxon>Pezizomycotina</taxon>
        <taxon>Eurotiomycetes</taxon>
        <taxon>Chaetothyriomycetidae</taxon>
        <taxon>Chaetothyriales</taxon>
        <taxon>Herpotrichiellaceae</taxon>
        <taxon>Exophiala</taxon>
    </lineage>
</organism>
<gene>
    <name evidence="3" type="ORF">PV08_07985</name>
</gene>
<dbReference type="PANTHER" id="PTHR12794:SF0">
    <property type="entry name" value="GEM-ASSOCIATED PROTEIN 2"/>
    <property type="match status" value="1"/>
</dbReference>
<dbReference type="AlphaFoldDB" id="A0A0D2B1I4"/>
<reference evidence="3 4" key="1">
    <citation type="submission" date="2015-01" db="EMBL/GenBank/DDBJ databases">
        <title>The Genome Sequence of Exophiala spinifera CBS89968.</title>
        <authorList>
            <consortium name="The Broad Institute Genomics Platform"/>
            <person name="Cuomo C."/>
            <person name="de Hoog S."/>
            <person name="Gorbushina A."/>
            <person name="Stielow B."/>
            <person name="Teixiera M."/>
            <person name="Abouelleil A."/>
            <person name="Chapman S.B."/>
            <person name="Priest M."/>
            <person name="Young S.K."/>
            <person name="Wortman J."/>
            <person name="Nusbaum C."/>
            <person name="Birren B."/>
        </authorList>
    </citation>
    <scope>NUCLEOTIDE SEQUENCE [LARGE SCALE GENOMIC DNA]</scope>
    <source>
        <strain evidence="3 4">CBS 89968</strain>
    </source>
</reference>
<dbReference type="PANTHER" id="PTHR12794">
    <property type="entry name" value="GEMIN2"/>
    <property type="match status" value="1"/>
</dbReference>
<dbReference type="HOGENOM" id="CLU_022029_1_0_1"/>